<feature type="compositionally biased region" description="Polar residues" evidence="1">
    <location>
        <begin position="543"/>
        <end position="566"/>
    </location>
</feature>
<dbReference type="AlphaFoldDB" id="A0A484D740"/>
<proteinExistence type="predicted"/>
<feature type="compositionally biased region" description="Polar residues" evidence="1">
    <location>
        <begin position="939"/>
        <end position="952"/>
    </location>
</feature>
<feature type="compositionally biased region" description="Polar residues" evidence="1">
    <location>
        <begin position="885"/>
        <end position="896"/>
    </location>
</feature>
<accession>A0A484D740</accession>
<dbReference type="GO" id="GO:0042974">
    <property type="term" value="F:nuclear retinoic acid receptor binding"/>
    <property type="evidence" value="ECO:0007669"/>
    <property type="project" value="InterPro"/>
</dbReference>
<organism evidence="2 3">
    <name type="scientific">Perca flavescens</name>
    <name type="common">American yellow perch</name>
    <name type="synonym">Morone flavescens</name>
    <dbReference type="NCBI Taxonomy" id="8167"/>
    <lineage>
        <taxon>Eukaryota</taxon>
        <taxon>Metazoa</taxon>
        <taxon>Chordata</taxon>
        <taxon>Craniata</taxon>
        <taxon>Vertebrata</taxon>
        <taxon>Euteleostomi</taxon>
        <taxon>Actinopterygii</taxon>
        <taxon>Neopterygii</taxon>
        <taxon>Teleostei</taxon>
        <taxon>Neoteleostei</taxon>
        <taxon>Acanthomorphata</taxon>
        <taxon>Eupercaria</taxon>
        <taxon>Perciformes</taxon>
        <taxon>Percoidei</taxon>
        <taxon>Percidae</taxon>
        <taxon>Percinae</taxon>
        <taxon>Perca</taxon>
    </lineage>
</organism>
<feature type="compositionally biased region" description="Polar residues" evidence="1">
    <location>
        <begin position="918"/>
        <end position="927"/>
    </location>
</feature>
<evidence type="ECO:0000313" key="3">
    <source>
        <dbReference type="Proteomes" id="UP000295070"/>
    </source>
</evidence>
<feature type="region of interest" description="Disordered" evidence="1">
    <location>
        <begin position="347"/>
        <end position="366"/>
    </location>
</feature>
<feature type="region of interest" description="Disordered" evidence="1">
    <location>
        <begin position="845"/>
        <end position="865"/>
    </location>
</feature>
<evidence type="ECO:0000256" key="1">
    <source>
        <dbReference type="SAM" id="MobiDB-lite"/>
    </source>
</evidence>
<comment type="caution">
    <text evidence="2">The sequence shown here is derived from an EMBL/GenBank/DDBJ whole genome shotgun (WGS) entry which is preliminary data.</text>
</comment>
<feature type="compositionally biased region" description="Polar residues" evidence="1">
    <location>
        <begin position="398"/>
        <end position="412"/>
    </location>
</feature>
<dbReference type="Pfam" id="PF15741">
    <property type="entry name" value="LRIF1"/>
    <property type="match status" value="1"/>
</dbReference>
<dbReference type="PANTHER" id="PTHR16131:SF2">
    <property type="entry name" value="LIGAND-DEPENDENT NUCLEAR RECEPTOR-INTERACTING FACTOR 1"/>
    <property type="match status" value="1"/>
</dbReference>
<dbReference type="InterPro" id="IPR026191">
    <property type="entry name" value="LRIF1"/>
</dbReference>
<feature type="region of interest" description="Disordered" evidence="1">
    <location>
        <begin position="1169"/>
        <end position="1201"/>
    </location>
</feature>
<feature type="compositionally biased region" description="Low complexity" evidence="1">
    <location>
        <begin position="897"/>
        <end position="911"/>
    </location>
</feature>
<feature type="region of interest" description="Disordered" evidence="1">
    <location>
        <begin position="381"/>
        <end position="417"/>
    </location>
</feature>
<keyword evidence="3" id="KW-1185">Reference proteome</keyword>
<feature type="region of interest" description="Disordered" evidence="1">
    <location>
        <begin position="543"/>
        <end position="572"/>
    </location>
</feature>
<feature type="region of interest" description="Disordered" evidence="1">
    <location>
        <begin position="487"/>
        <end position="531"/>
    </location>
</feature>
<gene>
    <name evidence="2" type="ORF">EPR50_G00081150</name>
</gene>
<feature type="region of interest" description="Disordered" evidence="1">
    <location>
        <begin position="984"/>
        <end position="1064"/>
    </location>
</feature>
<protein>
    <submittedName>
        <fullName evidence="2">Uncharacterized protein</fullName>
    </submittedName>
</protein>
<sequence length="1235" mass="130341">MMFPATKNMDSIHSGTGVFYQAIPAVGADGKNIMKLIPVQMVNGQFFQSPISKTDLTQQKAVGLNIASAPVQTVQKAALSPSATQQDVRKQVSIINVFPNQVGLDRGSSLNKHPLQQQRVNLIAIPQMETPAANSAKSGRLPGPLPVTVKAPAIPRGRYLQITPNATVPTVPRVPAVPTVPAVQTVPTVPRVPAVPTVPAVQTVPTVPRSPAVPTVPASELPPRVKRPIFPLPANSSPSSGSAGVAYTSPAVTTVSVSALDTLKFLCNMSNATSCGSPSKGPKPHLKLIPKVSQRPDSPIKWVIEEEDSFAAPTLDPANFSVSSEILRAFAESESAPKHCNAFTNPVSGSSLGKSGQGQESTSVNSNRKVVLAAKNGSVPYKMGKSDSPTAAGKSYEYNKTTVPSSQQSLESVSPPKRQGIRIIIPKGSHEVIDLCDDDAHIDSSPPAASVHMSAAARPDEDNVIFVSYIPPKTDSESTQDLRLKTQMAPGRETDKTGTSSSNNVTEQKSPDGTTGTLARRKPVHSMSVNAAKNVTRVCGSAATNMQNNEGPNFSSRRSTATQQSKGVGVDVERQSPADRVNIASAAVQMVNKAALSPSATQQVVRKQVSLMNVFPNQGCLDLPLQQQNVNVIAVVPQMETPAAKSAKSGRLPGPLPVTVKAPVIPRGQYLQITPNATVPTVPAVQRVQTVSTVPTVQTVPVVLTVPRVPAVPTVPAVPASELPHVKRPLLPSPADSSPSSGSAGVAYTSPAVTTVSPQKVSALDPPKFLCDMSNATSCGSPSKGPKPHLKLIPKASQRPNSPIKWVVEEEDSFAAPALAPANSSVSSEILRVVAERESAAKHCDALTNPVSGTEQKSLDGTTDAGRSVSVNAVKNFTRVCGSAATNMQNNEGPNFSSQQSTATQQSESMQVDVETKSPANPSNSDSSKIEMDTHKMKSSLNPATSWTSSPAPESRRLADSLLRQIFGITANVKVCLQRIDGASVGSRPAGSRGEELSLKDLNRPQGSDSCSGAKAEGSAAPSAHADVEPLRCSHFQPNAKPLSVSKGKRHAGDAPLKGTSSCDAETEPAFGYVEPIEEDFLSTDENDIPNAQDAAGRPATQTCADLNANTRRMGRTRKRTTCPCCVPGAQDPKSEEPEDWAWAAEQTSKKGRRTKAVRKAVRTSGRTYCLSARNKRGSKTPEGPAGESFSAASVDSDEVKRQERIRRLKELLKEQEAALEVMRNGRAETSSPIF</sequence>
<dbReference type="GO" id="GO:0006355">
    <property type="term" value="P:regulation of DNA-templated transcription"/>
    <property type="evidence" value="ECO:0007669"/>
    <property type="project" value="InterPro"/>
</dbReference>
<evidence type="ECO:0000313" key="2">
    <source>
        <dbReference type="EMBL" id="TDH11002.1"/>
    </source>
</evidence>
<name>A0A484D740_PERFV</name>
<feature type="region of interest" description="Disordered" evidence="1">
    <location>
        <begin position="778"/>
        <end position="800"/>
    </location>
</feature>
<dbReference type="STRING" id="8167.A0A484D740"/>
<feature type="region of interest" description="Disordered" evidence="1">
    <location>
        <begin position="885"/>
        <end position="953"/>
    </location>
</feature>
<feature type="compositionally biased region" description="Low complexity" evidence="1">
    <location>
        <begin position="348"/>
        <end position="361"/>
    </location>
</feature>
<dbReference type="PANTHER" id="PTHR16131">
    <property type="entry name" value="LIGAND-DEPENDENT NUCLEAR RECEPTOR-INTERACTING FACTOR 1"/>
    <property type="match status" value="1"/>
</dbReference>
<feature type="compositionally biased region" description="Polar residues" evidence="1">
    <location>
        <begin position="497"/>
        <end position="517"/>
    </location>
</feature>
<dbReference type="Proteomes" id="UP000295070">
    <property type="component" value="Chromosome 7"/>
</dbReference>
<reference evidence="2 3" key="1">
    <citation type="submission" date="2019-01" db="EMBL/GenBank/DDBJ databases">
        <title>A chromosome-scale genome assembly of the yellow perch, Perca flavescens.</title>
        <authorList>
            <person name="Feron R."/>
            <person name="Morvezen R."/>
            <person name="Bestin A."/>
            <person name="Haffray P."/>
            <person name="Klopp C."/>
            <person name="Zahm M."/>
            <person name="Cabau C."/>
            <person name="Roques C."/>
            <person name="Donnadieu C."/>
            <person name="Bouchez O."/>
            <person name="Christie M."/>
            <person name="Larson W."/>
            <person name="Guiguen Y."/>
        </authorList>
    </citation>
    <scope>NUCLEOTIDE SEQUENCE [LARGE SCALE GENOMIC DNA]</scope>
    <source>
        <strain evidence="2">YP-PL-M2</strain>
        <tissue evidence="2">Blood</tissue>
    </source>
</reference>
<feature type="compositionally biased region" description="Polar residues" evidence="1">
    <location>
        <begin position="849"/>
        <end position="861"/>
    </location>
</feature>
<feature type="compositionally biased region" description="Basic and acidic residues" evidence="1">
    <location>
        <begin position="993"/>
        <end position="1003"/>
    </location>
</feature>
<dbReference type="EMBL" id="SCKG01000007">
    <property type="protein sequence ID" value="TDH11002.1"/>
    <property type="molecule type" value="Genomic_DNA"/>
</dbReference>